<keyword evidence="6" id="KW-1185">Reference proteome</keyword>
<dbReference type="OrthoDB" id="413675at2759"/>
<feature type="domain" description="BTB" evidence="3">
    <location>
        <begin position="193"/>
        <end position="260"/>
    </location>
</feature>
<organism evidence="5 6">
    <name type="scientific">Rhynchospora breviuscula</name>
    <dbReference type="NCBI Taxonomy" id="2022672"/>
    <lineage>
        <taxon>Eukaryota</taxon>
        <taxon>Viridiplantae</taxon>
        <taxon>Streptophyta</taxon>
        <taxon>Embryophyta</taxon>
        <taxon>Tracheophyta</taxon>
        <taxon>Spermatophyta</taxon>
        <taxon>Magnoliopsida</taxon>
        <taxon>Liliopsida</taxon>
        <taxon>Poales</taxon>
        <taxon>Cyperaceae</taxon>
        <taxon>Cyperoideae</taxon>
        <taxon>Rhynchosporeae</taxon>
        <taxon>Rhynchospora</taxon>
    </lineage>
</organism>
<proteinExistence type="inferred from homology"/>
<dbReference type="PANTHER" id="PTHR26379:SF469">
    <property type="entry name" value="MAB1"/>
    <property type="match status" value="1"/>
</dbReference>
<evidence type="ECO:0000256" key="2">
    <source>
        <dbReference type="ARBA" id="ARBA00010846"/>
    </source>
</evidence>
<protein>
    <submittedName>
        <fullName evidence="5">Uncharacterized protein</fullName>
    </submittedName>
</protein>
<evidence type="ECO:0000259" key="3">
    <source>
        <dbReference type="PROSITE" id="PS50097"/>
    </source>
</evidence>
<dbReference type="PROSITE" id="PS50097">
    <property type="entry name" value="BTB"/>
    <property type="match status" value="1"/>
</dbReference>
<dbReference type="SMART" id="SM00061">
    <property type="entry name" value="MATH"/>
    <property type="match status" value="1"/>
</dbReference>
<dbReference type="Pfam" id="PF00651">
    <property type="entry name" value="BTB"/>
    <property type="match status" value="1"/>
</dbReference>
<dbReference type="SUPFAM" id="SSF49599">
    <property type="entry name" value="TRAF domain-like"/>
    <property type="match status" value="1"/>
</dbReference>
<evidence type="ECO:0000313" key="5">
    <source>
        <dbReference type="EMBL" id="KAJ1690805.1"/>
    </source>
</evidence>
<evidence type="ECO:0000259" key="4">
    <source>
        <dbReference type="PROSITE" id="PS50144"/>
    </source>
</evidence>
<dbReference type="Pfam" id="PF22486">
    <property type="entry name" value="MATH_2"/>
    <property type="match status" value="1"/>
</dbReference>
<dbReference type="Proteomes" id="UP001151287">
    <property type="component" value="Unassembled WGS sequence"/>
</dbReference>
<dbReference type="Gene3D" id="2.60.210.10">
    <property type="entry name" value="Apoptosis, Tumor Necrosis Factor Receptor Associated Protein 2, Chain A"/>
    <property type="match status" value="1"/>
</dbReference>
<dbReference type="Gene3D" id="3.30.710.10">
    <property type="entry name" value="Potassium Channel Kv1.1, Chain A"/>
    <property type="match status" value="1"/>
</dbReference>
<dbReference type="EMBL" id="JAMQYH010000004">
    <property type="protein sequence ID" value="KAJ1690805.1"/>
    <property type="molecule type" value="Genomic_DNA"/>
</dbReference>
<comment type="pathway">
    <text evidence="1">Protein modification; protein ubiquitination.</text>
</comment>
<comment type="caution">
    <text evidence="5">The sequence shown here is derived from an EMBL/GenBank/DDBJ whole genome shotgun (WGS) entry which is preliminary data.</text>
</comment>
<comment type="similarity">
    <text evidence="2">Belongs to the Tdpoz family.</text>
</comment>
<dbReference type="InterPro" id="IPR000210">
    <property type="entry name" value="BTB/POZ_dom"/>
</dbReference>
<dbReference type="CDD" id="cd00121">
    <property type="entry name" value="MATH"/>
    <property type="match status" value="1"/>
</dbReference>
<dbReference type="SMART" id="SM00225">
    <property type="entry name" value="BTB"/>
    <property type="match status" value="1"/>
</dbReference>
<dbReference type="Pfam" id="PF24570">
    <property type="entry name" value="BACK_BPM_SPOP"/>
    <property type="match status" value="1"/>
</dbReference>
<dbReference type="PROSITE" id="PS50144">
    <property type="entry name" value="MATH"/>
    <property type="match status" value="1"/>
</dbReference>
<gene>
    <name evidence="5" type="ORF">LUZ63_014960</name>
</gene>
<dbReference type="InterPro" id="IPR056423">
    <property type="entry name" value="BACK_BPM_SPOP"/>
</dbReference>
<accession>A0A9Q0CBH8</accession>
<dbReference type="Gene3D" id="1.25.40.420">
    <property type="match status" value="1"/>
</dbReference>
<dbReference type="PANTHER" id="PTHR26379">
    <property type="entry name" value="BTB/POZ AND MATH DOMAIN-CONTAINING PROTEIN 1"/>
    <property type="match status" value="1"/>
</dbReference>
<reference evidence="5" key="1">
    <citation type="journal article" date="2022" name="Cell">
        <title>Repeat-based holocentromeres influence genome architecture and karyotype evolution.</title>
        <authorList>
            <person name="Hofstatter P.G."/>
            <person name="Thangavel G."/>
            <person name="Lux T."/>
            <person name="Neumann P."/>
            <person name="Vondrak T."/>
            <person name="Novak P."/>
            <person name="Zhang M."/>
            <person name="Costa L."/>
            <person name="Castellani M."/>
            <person name="Scott A."/>
            <person name="Toegelov H."/>
            <person name="Fuchs J."/>
            <person name="Mata-Sucre Y."/>
            <person name="Dias Y."/>
            <person name="Vanzela A.L.L."/>
            <person name="Huettel B."/>
            <person name="Almeida C.C.S."/>
            <person name="Simkova H."/>
            <person name="Souza G."/>
            <person name="Pedrosa-Harand A."/>
            <person name="Macas J."/>
            <person name="Mayer K.F.X."/>
            <person name="Houben A."/>
            <person name="Marques A."/>
        </authorList>
    </citation>
    <scope>NUCLEOTIDE SEQUENCE</scope>
    <source>
        <strain evidence="5">RhyBre1mFocal</strain>
    </source>
</reference>
<feature type="domain" description="MATH" evidence="4">
    <location>
        <begin position="39"/>
        <end position="161"/>
    </location>
</feature>
<dbReference type="InterPro" id="IPR008974">
    <property type="entry name" value="TRAF-like"/>
</dbReference>
<evidence type="ECO:0000256" key="1">
    <source>
        <dbReference type="ARBA" id="ARBA00004906"/>
    </source>
</evidence>
<dbReference type="InterPro" id="IPR002083">
    <property type="entry name" value="MATH/TRAF_dom"/>
</dbReference>
<dbReference type="GO" id="GO:0016567">
    <property type="term" value="P:protein ubiquitination"/>
    <property type="evidence" value="ECO:0007669"/>
    <property type="project" value="InterPro"/>
</dbReference>
<dbReference type="AlphaFoldDB" id="A0A9Q0CBH8"/>
<sequence length="373" mass="42316">MISFLHKCTVAPKSGAVSCKKIVSPCADDTDFISTHGTAYRFIVKYKETKNLCNSQCITSPTFRSEGYKWSICCYPKGSHKDDDNNNVGLFLKLLSDYINLHVSFTLAIIDKIGSEPLQKNFNEKFGGAGSNFGLHCFIRRNTLEQGYLTKDGNFTILCFIKVLGHDFDGVPRVPIGGIKEDISKLWESGEMTDVNFDVEGEIISAHRVILSARSGVFKAELFGHMAEAKSECIRIDDMNPTVFRALLHFMYNDSLDNERDTHQATIVMTQHILAAADRYAIEDLIVRCEKYLTKNLSVDTVMDVLMLAERHYLVKLKEACLEFASRQENFIDIAFTDGYIEMAQAYPSLREDLTKKVTRDNGWYKRMKINIL</sequence>
<dbReference type="InterPro" id="IPR045005">
    <property type="entry name" value="BPM1-6"/>
</dbReference>
<dbReference type="SUPFAM" id="SSF54695">
    <property type="entry name" value="POZ domain"/>
    <property type="match status" value="1"/>
</dbReference>
<dbReference type="InterPro" id="IPR011333">
    <property type="entry name" value="SKP1/BTB/POZ_sf"/>
</dbReference>
<evidence type="ECO:0000313" key="6">
    <source>
        <dbReference type="Proteomes" id="UP001151287"/>
    </source>
</evidence>
<name>A0A9Q0CBH8_9POAL</name>